<dbReference type="NCBIfam" id="NF047796">
    <property type="entry name" value="DhDoxPGlucAldDagF"/>
    <property type="match status" value="1"/>
</dbReference>
<dbReference type="Proteomes" id="UP000198636">
    <property type="component" value="Unassembled WGS sequence"/>
</dbReference>
<proteinExistence type="predicted"/>
<dbReference type="InterPro" id="IPR013785">
    <property type="entry name" value="Aldolase_TIM"/>
</dbReference>
<reference evidence="1 2" key="1">
    <citation type="submission" date="2016-10" db="EMBL/GenBank/DDBJ databases">
        <authorList>
            <person name="de Groot N.N."/>
        </authorList>
    </citation>
    <scope>NUCLEOTIDE SEQUENCE [LARGE SCALE GENOMIC DNA]</scope>
    <source>
        <strain evidence="1 2">DSM 18978</strain>
    </source>
</reference>
<evidence type="ECO:0000313" key="2">
    <source>
        <dbReference type="Proteomes" id="UP000198636"/>
    </source>
</evidence>
<organism evidence="1 2">
    <name type="scientific">Alkaliphilus peptidifermentans DSM 18978</name>
    <dbReference type="NCBI Taxonomy" id="1120976"/>
    <lineage>
        <taxon>Bacteria</taxon>
        <taxon>Bacillati</taxon>
        <taxon>Bacillota</taxon>
        <taxon>Clostridia</taxon>
        <taxon>Peptostreptococcales</taxon>
        <taxon>Natronincolaceae</taxon>
        <taxon>Alkaliphilus</taxon>
    </lineage>
</organism>
<accession>A0A1G5ITG0</accession>
<dbReference type="OrthoDB" id="6580179at2"/>
<dbReference type="Pfam" id="PF07071">
    <property type="entry name" value="KDGP_aldolase"/>
    <property type="match status" value="1"/>
</dbReference>
<gene>
    <name evidence="1" type="ORF">SAMN03080606_02492</name>
</gene>
<dbReference type="NCBIfam" id="TIGR03581">
    <property type="entry name" value="EF_0839"/>
    <property type="match status" value="1"/>
</dbReference>
<dbReference type="STRING" id="1120976.SAMN03080606_02492"/>
<dbReference type="InterPro" id="IPR010763">
    <property type="entry name" value="DgaF"/>
</dbReference>
<evidence type="ECO:0000313" key="1">
    <source>
        <dbReference type="EMBL" id="SCY78919.1"/>
    </source>
</evidence>
<sequence length="249" mass="27028">MESYKINFYKDKININLLAKDLQNAREVVEAIDGYATVGIISKQFKSIDEGVEYVKKFQEYMPALSIGLGDGDPNQWQMAAEIASYTDPGHVNQVFTAAGYTLGLLKAKGCSKTIVNALISPTGQLGKVNISTGAISSKEKAAIVDVDTAIAMLKDVGVESVKYYHMEGDKRLAELKAVAEACVKVNIPMIEPTGGITVENIKPIIETCLNAGCSKIMPHVYSSIIDKSSGLTSVNQIKRLYDVMKEII</sequence>
<protein>
    <submittedName>
        <fullName evidence="1">2-dehydro-3-deoxy-phosphogluconate aldolase</fullName>
    </submittedName>
</protein>
<keyword evidence="2" id="KW-1185">Reference proteome</keyword>
<dbReference type="AlphaFoldDB" id="A0A1G5ITG0"/>
<dbReference type="Gene3D" id="3.20.20.70">
    <property type="entry name" value="Aldolase class I"/>
    <property type="match status" value="1"/>
</dbReference>
<dbReference type="RefSeq" id="WP_091543872.1">
    <property type="nucleotide sequence ID" value="NZ_FMUS01000016.1"/>
</dbReference>
<dbReference type="EMBL" id="FMUS01000016">
    <property type="protein sequence ID" value="SCY78919.1"/>
    <property type="molecule type" value="Genomic_DNA"/>
</dbReference>
<name>A0A1G5ITG0_9FIRM</name>